<dbReference type="InterPro" id="IPR009003">
    <property type="entry name" value="Peptidase_S1_PA"/>
</dbReference>
<dbReference type="RefSeq" id="WP_313761939.1">
    <property type="nucleotide sequence ID" value="NZ_JBHSOD010000072.1"/>
</dbReference>
<dbReference type="InterPro" id="IPR008984">
    <property type="entry name" value="SMAD_FHA_dom_sf"/>
</dbReference>
<name>A0ABW1FB33_9ACTN</name>
<dbReference type="Proteomes" id="UP001596067">
    <property type="component" value="Unassembled WGS sequence"/>
</dbReference>
<sequence length="313" mass="33549">MDTIGRLVRDGEPVGTAVVLTTDGLAATAAHVLAPHPAARWTFEPITAPGVSHPVDCSLPSDSASDVALIHVGEADDWNPMTLASHTSAVPGAPVHLRGFAVSRDYDSGVGHYVGVTAQDGRSWVKVSCRHAQPGMSGAPVLLTGTGSVIGIVSARLNAGLWNRDTVLLSPIERLVTLAPDRLRLAAPVRRFTDGTLRLSWLHGSRTELILETDDFTVSMGRNMHNRVYLPDQRDSRFHGHLTLIGTTLTYQHLGSHPAFLSGATRQLRLAKGDSCPVGDKDRLTVSSGTMLVEFSVPDLFDPNARVTPEQPE</sequence>
<dbReference type="EMBL" id="JBHSOD010000072">
    <property type="protein sequence ID" value="MFC5890109.1"/>
    <property type="molecule type" value="Genomic_DNA"/>
</dbReference>
<protein>
    <submittedName>
        <fullName evidence="1">Trypsin-like peptidase domain-containing protein</fullName>
    </submittedName>
</protein>
<keyword evidence="2" id="KW-1185">Reference proteome</keyword>
<dbReference type="Pfam" id="PF13365">
    <property type="entry name" value="Trypsin_2"/>
    <property type="match status" value="1"/>
</dbReference>
<dbReference type="Gene3D" id="2.40.10.120">
    <property type="match status" value="1"/>
</dbReference>
<dbReference type="SUPFAM" id="SSF49879">
    <property type="entry name" value="SMAD/FHA domain"/>
    <property type="match status" value="1"/>
</dbReference>
<proteinExistence type="predicted"/>
<comment type="caution">
    <text evidence="1">The sequence shown here is derived from an EMBL/GenBank/DDBJ whole genome shotgun (WGS) entry which is preliminary data.</text>
</comment>
<reference evidence="2" key="1">
    <citation type="journal article" date="2019" name="Int. J. Syst. Evol. Microbiol.">
        <title>The Global Catalogue of Microorganisms (GCM) 10K type strain sequencing project: providing services to taxonomists for standard genome sequencing and annotation.</title>
        <authorList>
            <consortium name="The Broad Institute Genomics Platform"/>
            <consortium name="The Broad Institute Genome Sequencing Center for Infectious Disease"/>
            <person name="Wu L."/>
            <person name="Ma J."/>
        </authorList>
    </citation>
    <scope>NUCLEOTIDE SEQUENCE [LARGE SCALE GENOMIC DNA]</scope>
    <source>
        <strain evidence="2">CGMCC 4.1469</strain>
    </source>
</reference>
<dbReference type="SUPFAM" id="SSF50494">
    <property type="entry name" value="Trypsin-like serine proteases"/>
    <property type="match status" value="1"/>
</dbReference>
<gene>
    <name evidence="1" type="ORF">ACFP0N_34630</name>
</gene>
<organism evidence="1 2">
    <name type="scientific">Kitasatospora aburaviensis</name>
    <dbReference type="NCBI Taxonomy" id="67265"/>
    <lineage>
        <taxon>Bacteria</taxon>
        <taxon>Bacillati</taxon>
        <taxon>Actinomycetota</taxon>
        <taxon>Actinomycetes</taxon>
        <taxon>Kitasatosporales</taxon>
        <taxon>Streptomycetaceae</taxon>
        <taxon>Kitasatospora</taxon>
    </lineage>
</organism>
<dbReference type="Gene3D" id="2.60.200.20">
    <property type="match status" value="1"/>
</dbReference>
<evidence type="ECO:0000313" key="2">
    <source>
        <dbReference type="Proteomes" id="UP001596067"/>
    </source>
</evidence>
<evidence type="ECO:0000313" key="1">
    <source>
        <dbReference type="EMBL" id="MFC5890109.1"/>
    </source>
</evidence>
<accession>A0ABW1FB33</accession>